<evidence type="ECO:0000313" key="3">
    <source>
        <dbReference type="EMBL" id="CAF1315680.1"/>
    </source>
</evidence>
<feature type="transmembrane region" description="Helical" evidence="2">
    <location>
        <begin position="63"/>
        <end position="84"/>
    </location>
</feature>
<keyword evidence="2" id="KW-1133">Transmembrane helix</keyword>
<keyword evidence="4" id="KW-1185">Reference proteome</keyword>
<protein>
    <submittedName>
        <fullName evidence="3">Uncharacterized protein</fullName>
    </submittedName>
</protein>
<feature type="transmembrane region" description="Helical" evidence="2">
    <location>
        <begin position="96"/>
        <end position="119"/>
    </location>
</feature>
<keyword evidence="2" id="KW-0812">Transmembrane</keyword>
<feature type="compositionally biased region" description="Basic and acidic residues" evidence="1">
    <location>
        <begin position="223"/>
        <end position="233"/>
    </location>
</feature>
<feature type="transmembrane region" description="Helical" evidence="2">
    <location>
        <begin position="165"/>
        <end position="185"/>
    </location>
</feature>
<accession>A0A815EIN2</accession>
<evidence type="ECO:0000256" key="2">
    <source>
        <dbReference type="SAM" id="Phobius"/>
    </source>
</evidence>
<proteinExistence type="predicted"/>
<dbReference type="EMBL" id="CAJNOM010000281">
    <property type="protein sequence ID" value="CAF1315680.1"/>
    <property type="molecule type" value="Genomic_DNA"/>
</dbReference>
<keyword evidence="2" id="KW-0472">Membrane</keyword>
<evidence type="ECO:0000256" key="1">
    <source>
        <dbReference type="SAM" id="MobiDB-lite"/>
    </source>
</evidence>
<name>A0A815EIN2_9BILA</name>
<dbReference type="Proteomes" id="UP000663832">
    <property type="component" value="Unassembled WGS sequence"/>
</dbReference>
<dbReference type="AlphaFoldDB" id="A0A815EIN2"/>
<organism evidence="3 4">
    <name type="scientific">Adineta steineri</name>
    <dbReference type="NCBI Taxonomy" id="433720"/>
    <lineage>
        <taxon>Eukaryota</taxon>
        <taxon>Metazoa</taxon>
        <taxon>Spiralia</taxon>
        <taxon>Gnathifera</taxon>
        <taxon>Rotifera</taxon>
        <taxon>Eurotatoria</taxon>
        <taxon>Bdelloidea</taxon>
        <taxon>Adinetida</taxon>
        <taxon>Adinetidae</taxon>
        <taxon>Adineta</taxon>
    </lineage>
</organism>
<comment type="caution">
    <text evidence="3">The sequence shown here is derived from an EMBL/GenBank/DDBJ whole genome shotgun (WGS) entry which is preliminary data.</text>
</comment>
<feature type="region of interest" description="Disordered" evidence="1">
    <location>
        <begin position="218"/>
        <end position="242"/>
    </location>
</feature>
<sequence length="242" mass="27369">MKNTSDSSTTTTIIIQPQSLENDSKLIKRIFRLGWISFILGICAFLIHYISLEYLSNFSPINAGIISGFFLIIAGLSSVVAGYKQISYRYLIHAQIWSFIVNIILAPGLIAVSITALIIDNQDIYPICQPTVSTSRIMLSGNVLEIYPSNTPCIKITNLFKLTQILNTILLIIGVLCFFIHMFLLSTQRKLIKQMKINENEINKKIIIYTQPTTIDRNQTKFNADDQPPKYEDLPSMQTISE</sequence>
<dbReference type="OrthoDB" id="10034912at2759"/>
<gene>
    <name evidence="3" type="ORF">QVE165_LOCUS32042</name>
</gene>
<evidence type="ECO:0000313" key="4">
    <source>
        <dbReference type="Proteomes" id="UP000663832"/>
    </source>
</evidence>
<feature type="transmembrane region" description="Helical" evidence="2">
    <location>
        <begin position="30"/>
        <end position="51"/>
    </location>
</feature>
<reference evidence="3" key="1">
    <citation type="submission" date="2021-02" db="EMBL/GenBank/DDBJ databases">
        <authorList>
            <person name="Nowell W R."/>
        </authorList>
    </citation>
    <scope>NUCLEOTIDE SEQUENCE</scope>
</reference>